<accession>A0ABX8AK69</accession>
<evidence type="ECO:0000256" key="4">
    <source>
        <dbReference type="PROSITE-ProRule" id="PRU00335"/>
    </source>
</evidence>
<dbReference type="SUPFAM" id="SSF46689">
    <property type="entry name" value="Homeodomain-like"/>
    <property type="match status" value="1"/>
</dbReference>
<dbReference type="PANTHER" id="PTHR30055">
    <property type="entry name" value="HTH-TYPE TRANSCRIPTIONAL REGULATOR RUTR"/>
    <property type="match status" value="1"/>
</dbReference>
<evidence type="ECO:0000259" key="5">
    <source>
        <dbReference type="PROSITE" id="PS50977"/>
    </source>
</evidence>
<dbReference type="InterPro" id="IPR050109">
    <property type="entry name" value="HTH-type_TetR-like_transc_reg"/>
</dbReference>
<evidence type="ECO:0000256" key="3">
    <source>
        <dbReference type="ARBA" id="ARBA00023163"/>
    </source>
</evidence>
<evidence type="ECO:0000256" key="1">
    <source>
        <dbReference type="ARBA" id="ARBA00023015"/>
    </source>
</evidence>
<dbReference type="Gene3D" id="1.10.357.10">
    <property type="entry name" value="Tetracycline Repressor, domain 2"/>
    <property type="match status" value="1"/>
</dbReference>
<keyword evidence="2 4" id="KW-0238">DNA-binding</keyword>
<proteinExistence type="predicted"/>
<evidence type="ECO:0000313" key="6">
    <source>
        <dbReference type="EMBL" id="QUS55477.1"/>
    </source>
</evidence>
<keyword evidence="1" id="KW-0805">Transcription regulation</keyword>
<dbReference type="Proteomes" id="UP000680706">
    <property type="component" value="Chromosome"/>
</dbReference>
<gene>
    <name evidence="6" type="ORF">KGB56_19485</name>
</gene>
<dbReference type="Gene3D" id="1.10.10.60">
    <property type="entry name" value="Homeodomain-like"/>
    <property type="match status" value="1"/>
</dbReference>
<keyword evidence="3" id="KW-0804">Transcription</keyword>
<sequence>MANLNHQEDAEVEARQKRAEHLRETRRSLIVKAARDVFSQDGLDGASMRSIARAAGCTTGAIYPYFHGKEELYCAVLQETLEQLHHAVTEAIEGAASPARSASAGVLAFFDFYDSRPDDLALGLYLFNGLKPVGLGRELDAVLNRQVGATVHMIECSAAAEFGERAKEWTAGSIAHCMGLLVMGHTGRLSHWQFEGRYLLEQFLHKR</sequence>
<dbReference type="InterPro" id="IPR001647">
    <property type="entry name" value="HTH_TetR"/>
</dbReference>
<feature type="domain" description="HTH tetR-type" evidence="5">
    <location>
        <begin position="24"/>
        <end position="84"/>
    </location>
</feature>
<dbReference type="Pfam" id="PF00440">
    <property type="entry name" value="TetR_N"/>
    <property type="match status" value="1"/>
</dbReference>
<reference evidence="6 7" key="1">
    <citation type="journal article" date="2021" name="Angew. Chem. Int. Ed. Engl.">
        <title>A novel family of nonribosomal peptides modulate collective behavior in Pseudovibrio bacteria isolated from marine sponges.</title>
        <authorList>
            <person name="Ioca L.P."/>
            <person name="Dai Y."/>
            <person name="Kunakom S."/>
            <person name="Diaz-Espinosa J."/>
            <person name="Krunic A."/>
            <person name="Crnkovic C.M."/>
            <person name="Orjala J."/>
            <person name="Sanchez L.M."/>
            <person name="Ferreira A.G."/>
            <person name="Berlinck R.G.S."/>
            <person name="Eustaquio A.S."/>
        </authorList>
    </citation>
    <scope>NUCLEOTIDE SEQUENCE [LARGE SCALE GENOMIC DNA]</scope>
    <source>
        <strain evidence="6 7">Ab134</strain>
    </source>
</reference>
<dbReference type="RefSeq" id="WP_075701952.1">
    <property type="nucleotide sequence ID" value="NZ_CP074126.1"/>
</dbReference>
<feature type="DNA-binding region" description="H-T-H motif" evidence="4">
    <location>
        <begin position="47"/>
        <end position="66"/>
    </location>
</feature>
<protein>
    <submittedName>
        <fullName evidence="6">TetR/AcrR family transcriptional regulator</fullName>
    </submittedName>
</protein>
<dbReference type="PANTHER" id="PTHR30055:SF234">
    <property type="entry name" value="HTH-TYPE TRANSCRIPTIONAL REGULATOR BETI"/>
    <property type="match status" value="1"/>
</dbReference>
<evidence type="ECO:0000313" key="7">
    <source>
        <dbReference type="Proteomes" id="UP000680706"/>
    </source>
</evidence>
<dbReference type="PROSITE" id="PS50977">
    <property type="entry name" value="HTH_TETR_2"/>
    <property type="match status" value="1"/>
</dbReference>
<evidence type="ECO:0000256" key="2">
    <source>
        <dbReference type="ARBA" id="ARBA00023125"/>
    </source>
</evidence>
<name>A0ABX8AK69_9HYPH</name>
<dbReference type="EMBL" id="CP074126">
    <property type="protein sequence ID" value="QUS55477.1"/>
    <property type="molecule type" value="Genomic_DNA"/>
</dbReference>
<dbReference type="PRINTS" id="PR00455">
    <property type="entry name" value="HTHTETR"/>
</dbReference>
<organism evidence="6 7">
    <name type="scientific">Pseudovibrio brasiliensis</name>
    <dbReference type="NCBI Taxonomy" id="1898042"/>
    <lineage>
        <taxon>Bacteria</taxon>
        <taxon>Pseudomonadati</taxon>
        <taxon>Pseudomonadota</taxon>
        <taxon>Alphaproteobacteria</taxon>
        <taxon>Hyphomicrobiales</taxon>
        <taxon>Stappiaceae</taxon>
        <taxon>Pseudovibrio</taxon>
    </lineage>
</organism>
<keyword evidence="7" id="KW-1185">Reference proteome</keyword>
<dbReference type="InterPro" id="IPR009057">
    <property type="entry name" value="Homeodomain-like_sf"/>
</dbReference>